<dbReference type="AlphaFoldDB" id="A0AAE0EUD4"/>
<evidence type="ECO:0000313" key="1">
    <source>
        <dbReference type="EMBL" id="KAK3240382.1"/>
    </source>
</evidence>
<keyword evidence="2" id="KW-1185">Reference proteome</keyword>
<name>A0AAE0EUD4_9CHLO</name>
<dbReference type="EMBL" id="LGRX02033661">
    <property type="protein sequence ID" value="KAK3240382.1"/>
    <property type="molecule type" value="Genomic_DNA"/>
</dbReference>
<organism evidence="1 2">
    <name type="scientific">Cymbomonas tetramitiformis</name>
    <dbReference type="NCBI Taxonomy" id="36881"/>
    <lineage>
        <taxon>Eukaryota</taxon>
        <taxon>Viridiplantae</taxon>
        <taxon>Chlorophyta</taxon>
        <taxon>Pyramimonadophyceae</taxon>
        <taxon>Pyramimonadales</taxon>
        <taxon>Pyramimonadaceae</taxon>
        <taxon>Cymbomonas</taxon>
    </lineage>
</organism>
<accession>A0AAE0EUD4</accession>
<comment type="caution">
    <text evidence="1">The sequence shown here is derived from an EMBL/GenBank/DDBJ whole genome shotgun (WGS) entry which is preliminary data.</text>
</comment>
<gene>
    <name evidence="1" type="ORF">CYMTET_49775</name>
</gene>
<reference evidence="1 2" key="1">
    <citation type="journal article" date="2015" name="Genome Biol. Evol.">
        <title>Comparative Genomics of a Bacterivorous Green Alga Reveals Evolutionary Causalities and Consequences of Phago-Mixotrophic Mode of Nutrition.</title>
        <authorList>
            <person name="Burns J.A."/>
            <person name="Paasch A."/>
            <person name="Narechania A."/>
            <person name="Kim E."/>
        </authorList>
    </citation>
    <scope>NUCLEOTIDE SEQUENCE [LARGE SCALE GENOMIC DNA]</scope>
    <source>
        <strain evidence="1 2">PLY_AMNH</strain>
    </source>
</reference>
<proteinExistence type="predicted"/>
<sequence length="549" mass="61142">MTVTILLPQDLVGDGAWGGLSPQQQVSLSALREEYVDMVHATFKVAPFPSTAQLGIVPLSRDILSNHLRDQLAVTATYRRRELQGVIAKYSTSKDVTYYSASACGAKGIASQTVDTGELANATRVATEKLEYQADMLTTSAARPGFDSEYIFYDKAPERKEEVMQLSGARKVGPDLFHDSKLIISKMNNSNKRFKWASTRVRLAFQHRSRGEELKVDAALMAGKLSTGRWQLFGQKWPVGYKFTADEIASFKELKYDPINGRLLKAGLYWETFDESIIPSMWNSGITLSASLESMRDEIIRLERAEGAGPGTRRGSLFPPGALFSINKAIRRASMYDELVESSYPQHLRLPAQFAFGILAKWRVNGRGSLSNERVHALWKTLVTRNMSTIMGVLLLLEGSCMYNASIREALQTSYGALTYDWWQSARCNELALELHGEQRYELSLPPVDNGESFFVPGLLDFVRPSVKKANEKNGRAGCGVHRICLHECGTPKASQGQRRVYEATSSRKSRCFRRRTCDAASAISRPSFRGRGLRCTLSPTTKDAAQIS</sequence>
<evidence type="ECO:0000313" key="2">
    <source>
        <dbReference type="Proteomes" id="UP001190700"/>
    </source>
</evidence>
<protein>
    <submittedName>
        <fullName evidence="1">Uncharacterized protein</fullName>
    </submittedName>
</protein>
<dbReference type="Proteomes" id="UP001190700">
    <property type="component" value="Unassembled WGS sequence"/>
</dbReference>